<dbReference type="RefSeq" id="WP_063379129.1">
    <property type="nucleotide sequence ID" value="NZ_AUXT01000214.1"/>
</dbReference>
<dbReference type="InterPro" id="IPR007263">
    <property type="entry name" value="DCC1-like"/>
</dbReference>
<dbReference type="PATRIC" id="fig|1365253.3.peg.4866"/>
<organism evidence="1 2">
    <name type="scientific">Pseudoalteromonas luteoviolacea NCIMB 1942</name>
    <dbReference type="NCBI Taxonomy" id="1365253"/>
    <lineage>
        <taxon>Bacteria</taxon>
        <taxon>Pseudomonadati</taxon>
        <taxon>Pseudomonadota</taxon>
        <taxon>Gammaproteobacteria</taxon>
        <taxon>Alteromonadales</taxon>
        <taxon>Pseudoalteromonadaceae</taxon>
        <taxon>Pseudoalteromonas</taxon>
    </lineage>
</organism>
<sequence>MSELTIFYDGTCPLCVKEMTALTKRDTHKHINTVDIYSEEFSFYENIDPDKANTILHALDKEGNLVLGLDVTHRAWQLVGMGWLYAPLRWPVIKPVADKFYLLFAKNRYRVSYWLTGKSRCENGVCKR</sequence>
<protein>
    <submittedName>
        <fullName evidence="1">Putative redox protein</fullName>
    </submittedName>
</protein>
<dbReference type="AlphaFoldDB" id="A0A166Y9H4"/>
<dbReference type="OrthoDB" id="5294764at2"/>
<evidence type="ECO:0000313" key="1">
    <source>
        <dbReference type="EMBL" id="KZN41591.1"/>
    </source>
</evidence>
<dbReference type="GO" id="GO:0015035">
    <property type="term" value="F:protein-disulfide reductase activity"/>
    <property type="evidence" value="ECO:0007669"/>
    <property type="project" value="InterPro"/>
</dbReference>
<reference evidence="1 2" key="1">
    <citation type="submission" date="2013-07" db="EMBL/GenBank/DDBJ databases">
        <title>Comparative Genomic and Metabolomic Analysis of Twelve Strains of Pseudoalteromonas luteoviolacea.</title>
        <authorList>
            <person name="Vynne N.G."/>
            <person name="Mansson M."/>
            <person name="Gram L."/>
        </authorList>
    </citation>
    <scope>NUCLEOTIDE SEQUENCE [LARGE SCALE GENOMIC DNA]</scope>
    <source>
        <strain evidence="1 2">NCIMB 1942</strain>
    </source>
</reference>
<dbReference type="Proteomes" id="UP000076587">
    <property type="component" value="Unassembled WGS sequence"/>
</dbReference>
<dbReference type="PANTHER" id="PTHR34290:SF2">
    <property type="entry name" value="OS04G0668800 PROTEIN"/>
    <property type="match status" value="1"/>
</dbReference>
<name>A0A166Y9H4_9GAMM</name>
<dbReference type="PANTHER" id="PTHR34290">
    <property type="entry name" value="SI:CH73-390P7.2"/>
    <property type="match status" value="1"/>
</dbReference>
<proteinExistence type="predicted"/>
<gene>
    <name evidence="1" type="ORF">N482_20145</name>
</gene>
<dbReference type="InterPro" id="IPR044691">
    <property type="entry name" value="DCC1_Trx"/>
</dbReference>
<dbReference type="EMBL" id="AUXT01000214">
    <property type="protein sequence ID" value="KZN41591.1"/>
    <property type="molecule type" value="Genomic_DNA"/>
</dbReference>
<comment type="caution">
    <text evidence="1">The sequence shown here is derived from an EMBL/GenBank/DDBJ whole genome shotgun (WGS) entry which is preliminary data.</text>
</comment>
<evidence type="ECO:0000313" key="2">
    <source>
        <dbReference type="Proteomes" id="UP000076587"/>
    </source>
</evidence>
<dbReference type="Pfam" id="PF04134">
    <property type="entry name" value="DCC1-like"/>
    <property type="match status" value="1"/>
</dbReference>
<accession>A0A166Y9H4</accession>